<name>A0ABU9XMJ3_9BACI</name>
<dbReference type="InterPro" id="IPR050508">
    <property type="entry name" value="Methyltransf_Superfamily"/>
</dbReference>
<sequence length="226" mass="25839">MDTFNWSKEAKNQWDNRAMFWSERSKNMWDHGSRKDIIPFFNDFVETGNRVLDVGCGDGYGTYKLNELGYKAVGADLSVEMITKAKERLFDIPFFQADIGNLPFQSNSFDAILCINVLEWTEIPALALKELRRVLKPGGFLCTGILGPTAGPRNNGYRRVYGEKTISNSMMPWEFDKLAKEMDFVALNGFGVYKEGVKAEHYQQLPITLKQALTFMWVSIYQKLGE</sequence>
<reference evidence="2 3" key="1">
    <citation type="submission" date="2024-05" db="EMBL/GenBank/DDBJ databases">
        <authorList>
            <person name="Haq I."/>
            <person name="Ullah Z."/>
            <person name="Ahmad R."/>
            <person name="Li M."/>
            <person name="Tong Y."/>
        </authorList>
    </citation>
    <scope>NUCLEOTIDE SEQUENCE [LARGE SCALE GENOMIC DNA]</scope>
    <source>
        <strain evidence="2 3">16A2E</strain>
    </source>
</reference>
<dbReference type="InterPro" id="IPR029063">
    <property type="entry name" value="SAM-dependent_MTases_sf"/>
</dbReference>
<evidence type="ECO:0000259" key="1">
    <source>
        <dbReference type="Pfam" id="PF08241"/>
    </source>
</evidence>
<dbReference type="GO" id="GO:0008168">
    <property type="term" value="F:methyltransferase activity"/>
    <property type="evidence" value="ECO:0007669"/>
    <property type="project" value="UniProtKB-KW"/>
</dbReference>
<protein>
    <submittedName>
        <fullName evidence="2">Class I SAM-dependent methyltransferase</fullName>
    </submittedName>
</protein>
<evidence type="ECO:0000313" key="3">
    <source>
        <dbReference type="Proteomes" id="UP001444625"/>
    </source>
</evidence>
<keyword evidence="2" id="KW-0808">Transferase</keyword>
<gene>
    <name evidence="2" type="ORF">ABC228_16330</name>
</gene>
<proteinExistence type="predicted"/>
<keyword evidence="2" id="KW-0489">Methyltransferase</keyword>
<dbReference type="Proteomes" id="UP001444625">
    <property type="component" value="Unassembled WGS sequence"/>
</dbReference>
<feature type="domain" description="Methyltransferase type 11" evidence="1">
    <location>
        <begin position="52"/>
        <end position="142"/>
    </location>
</feature>
<keyword evidence="3" id="KW-1185">Reference proteome</keyword>
<dbReference type="RefSeq" id="WP_345826252.1">
    <property type="nucleotide sequence ID" value="NZ_JBDIML010000007.1"/>
</dbReference>
<dbReference type="GO" id="GO:0032259">
    <property type="term" value="P:methylation"/>
    <property type="evidence" value="ECO:0007669"/>
    <property type="project" value="UniProtKB-KW"/>
</dbReference>
<dbReference type="CDD" id="cd02440">
    <property type="entry name" value="AdoMet_MTases"/>
    <property type="match status" value="1"/>
</dbReference>
<dbReference type="Pfam" id="PF08241">
    <property type="entry name" value="Methyltransf_11"/>
    <property type="match status" value="1"/>
</dbReference>
<dbReference type="InterPro" id="IPR013216">
    <property type="entry name" value="Methyltransf_11"/>
</dbReference>
<dbReference type="PANTHER" id="PTHR42912">
    <property type="entry name" value="METHYLTRANSFERASE"/>
    <property type="match status" value="1"/>
</dbReference>
<dbReference type="SUPFAM" id="SSF53335">
    <property type="entry name" value="S-adenosyl-L-methionine-dependent methyltransferases"/>
    <property type="match status" value="1"/>
</dbReference>
<organism evidence="2 3">
    <name type="scientific">Ornithinibacillus xuwenensis</name>
    <dbReference type="NCBI Taxonomy" id="3144668"/>
    <lineage>
        <taxon>Bacteria</taxon>
        <taxon>Bacillati</taxon>
        <taxon>Bacillota</taxon>
        <taxon>Bacilli</taxon>
        <taxon>Bacillales</taxon>
        <taxon>Bacillaceae</taxon>
        <taxon>Ornithinibacillus</taxon>
    </lineage>
</organism>
<evidence type="ECO:0000313" key="2">
    <source>
        <dbReference type="EMBL" id="MEN2768753.1"/>
    </source>
</evidence>
<dbReference type="EMBL" id="JBDIML010000007">
    <property type="protein sequence ID" value="MEN2768753.1"/>
    <property type="molecule type" value="Genomic_DNA"/>
</dbReference>
<comment type="caution">
    <text evidence="2">The sequence shown here is derived from an EMBL/GenBank/DDBJ whole genome shotgun (WGS) entry which is preliminary data.</text>
</comment>
<accession>A0ABU9XMJ3</accession>
<dbReference type="Gene3D" id="3.40.50.150">
    <property type="entry name" value="Vaccinia Virus protein VP39"/>
    <property type="match status" value="1"/>
</dbReference>